<comment type="similarity">
    <text evidence="2">Belongs to the zinc-containing alcohol dehydrogenase family. Class-III subfamily.</text>
</comment>
<protein>
    <recommendedName>
        <fullName evidence="4">alcohol dehydrogenase</fullName>
        <ecNumber evidence="4">1.1.1.1</ecNumber>
    </recommendedName>
</protein>
<reference evidence="14" key="1">
    <citation type="journal article" date="2022" name="Plant J.">
        <title>Strategies of tolerance reflected in two North American maple genomes.</title>
        <authorList>
            <person name="McEvoy S.L."/>
            <person name="Sezen U.U."/>
            <person name="Trouern-Trend A."/>
            <person name="McMahon S.M."/>
            <person name="Schaberg P.G."/>
            <person name="Yang J."/>
            <person name="Wegrzyn J.L."/>
            <person name="Swenson N.G."/>
        </authorList>
    </citation>
    <scope>NUCLEOTIDE SEQUENCE</scope>
    <source>
        <strain evidence="14">NS2018</strain>
    </source>
</reference>
<evidence type="ECO:0000256" key="10">
    <source>
        <dbReference type="ARBA" id="ARBA00049243"/>
    </source>
</evidence>
<evidence type="ECO:0000256" key="7">
    <source>
        <dbReference type="ARBA" id="ARBA00023002"/>
    </source>
</evidence>
<dbReference type="InterPro" id="IPR013149">
    <property type="entry name" value="ADH-like_C"/>
</dbReference>
<gene>
    <name evidence="14" type="ORF">LWI29_007365</name>
</gene>
<evidence type="ECO:0000313" key="14">
    <source>
        <dbReference type="EMBL" id="KAK0575803.1"/>
    </source>
</evidence>
<dbReference type="InterPro" id="IPR036291">
    <property type="entry name" value="NAD(P)-bd_dom_sf"/>
</dbReference>
<name>A0AA39VF38_ACESA</name>
<dbReference type="InterPro" id="IPR011032">
    <property type="entry name" value="GroES-like_sf"/>
</dbReference>
<keyword evidence="5 11" id="KW-0479">Metal-binding</keyword>
<evidence type="ECO:0000259" key="13">
    <source>
        <dbReference type="Pfam" id="PF08240"/>
    </source>
</evidence>
<dbReference type="FunFam" id="3.90.180.10:FF:000007">
    <property type="entry name" value="Alcohol dehydrogenase 6"/>
    <property type="match status" value="3"/>
</dbReference>
<dbReference type="PANTHER" id="PTHR43880">
    <property type="entry name" value="ALCOHOL DEHYDROGENASE"/>
    <property type="match status" value="1"/>
</dbReference>
<dbReference type="GO" id="GO:0004022">
    <property type="term" value="F:alcohol dehydrogenase (NAD+) activity"/>
    <property type="evidence" value="ECO:0007669"/>
    <property type="project" value="UniProtKB-EC"/>
</dbReference>
<dbReference type="GO" id="GO:0051903">
    <property type="term" value="F:S-(hydroxymethyl)glutathione dehydrogenase [NAD(P)+] activity"/>
    <property type="evidence" value="ECO:0007669"/>
    <property type="project" value="TreeGrafter"/>
</dbReference>
<comment type="caution">
    <text evidence="14">The sequence shown here is derived from an EMBL/GenBank/DDBJ whole genome shotgun (WGS) entry which is preliminary data.</text>
</comment>
<evidence type="ECO:0000259" key="12">
    <source>
        <dbReference type="Pfam" id="PF00107"/>
    </source>
</evidence>
<feature type="domain" description="Alcohol dehydrogenase-like C-terminal" evidence="12">
    <location>
        <begin position="487"/>
        <end position="615"/>
    </location>
</feature>
<feature type="domain" description="Alcohol dehydrogenase-like C-terminal" evidence="12">
    <location>
        <begin position="851"/>
        <end position="934"/>
    </location>
</feature>
<organism evidence="14 15">
    <name type="scientific">Acer saccharum</name>
    <name type="common">Sugar maple</name>
    <dbReference type="NCBI Taxonomy" id="4024"/>
    <lineage>
        <taxon>Eukaryota</taxon>
        <taxon>Viridiplantae</taxon>
        <taxon>Streptophyta</taxon>
        <taxon>Embryophyta</taxon>
        <taxon>Tracheophyta</taxon>
        <taxon>Spermatophyta</taxon>
        <taxon>Magnoliopsida</taxon>
        <taxon>eudicotyledons</taxon>
        <taxon>Gunneridae</taxon>
        <taxon>Pentapetalae</taxon>
        <taxon>rosids</taxon>
        <taxon>malvids</taxon>
        <taxon>Sapindales</taxon>
        <taxon>Sapindaceae</taxon>
        <taxon>Hippocastanoideae</taxon>
        <taxon>Acereae</taxon>
        <taxon>Acer</taxon>
    </lineage>
</organism>
<feature type="domain" description="Alcohol dehydrogenase-like N-terminal" evidence="13">
    <location>
        <begin position="340"/>
        <end position="445"/>
    </location>
</feature>
<evidence type="ECO:0000256" key="11">
    <source>
        <dbReference type="RuleBase" id="RU361277"/>
    </source>
</evidence>
<sequence length="961" mass="103556">MKNAAAIARAAGEPLVIEEIMVDPPKPHEARIRIICTTLCHSDIVFWKMKDLPSVFPKILGHEAVGVVESVGENVTQVSEGDTVIPVFLADCEECVDCKSKKSNLCSKHPFEVSPWMQRYKTSRFKDLNGETVHHFLFVSSFSEYTVVDIANLVKVDDPAVPPNRACLLSCGVATGVGAAWKKAQVEAGSTVAIFGLGAIGLAVAEGARLCGAARIIGVDVNPEKFEVGKKFGLTDFVNSKNCGDKPVSEVITEMTNGGADYCFECVGLASLVHEAYASCRKGWGKTIVLGVDQPTSELTLKSLEFLVSGKILTGSMFGGLNAKSDIPILLKRYMDKDLSSVFPKILGHEAVGVVESVGENVTQVSEGDTVIPVFLADCEECVDCKSKKSNLCSKHPFKVSPWMQRYETSRFKDLKGETVHHCLFVSSFSEYTVVDIANLVKVDDPAVPPNRACLLSCGVSTGVGAAWKKAKVEAGSTVAIFGLGTIGLAVAEGARLCGAARIIGVDVNPEKFEVGKKFGVTDFINSKNCGDKPVRQVIIEMTNGGADYCFECAGFASLVQEAYASCRKGWGKTIVLGVDQPTSQLNLRSIEVLNSGKILTGAVFGGLNAKSDIPILLKRYMDKELRLDEFVTHEVRFEDINKAFDLLIEGKSLRSAIARAAGEPLQIEEITVDPPQPHEARIRIICTSLCHSDIVIWKMKDLSSVFPKILGHEAVGVVESVGENVTQVSEGDTVIPVFLADCEECVDCKSKKSNLCSNHPFKVSPWMQRYKTSRFKDLKGETVHHCLFVSSFSEYSVVDIANLVKVDDPAVPPNRACLLSCGVSTGVGAAWKKAKVEAGSTVAIFGLGTIGLAVAEGARLCGAARIIGVDVNPEKFEVGKKFGVTDFINSKNCGDKPVSQVIIEMTNGGADYCFECVGFASVVHEAYASCRKALKNVVDFFWLEEFPCCAVAVVQADLPL</sequence>
<dbReference type="Pfam" id="PF00107">
    <property type="entry name" value="ADH_zinc_N"/>
    <property type="match status" value="3"/>
</dbReference>
<dbReference type="InterPro" id="IPR013154">
    <property type="entry name" value="ADH-like_N"/>
</dbReference>
<evidence type="ECO:0000256" key="1">
    <source>
        <dbReference type="ARBA" id="ARBA00001947"/>
    </source>
</evidence>
<comment type="cofactor">
    <cofactor evidence="1 11">
        <name>Zn(2+)</name>
        <dbReference type="ChEBI" id="CHEBI:29105"/>
    </cofactor>
</comment>
<dbReference type="PROSITE" id="PS00059">
    <property type="entry name" value="ADH_ZINC"/>
    <property type="match status" value="3"/>
</dbReference>
<evidence type="ECO:0000256" key="3">
    <source>
        <dbReference type="ARBA" id="ARBA00011738"/>
    </source>
</evidence>
<dbReference type="Pfam" id="PF08240">
    <property type="entry name" value="ADH_N"/>
    <property type="match status" value="3"/>
</dbReference>
<dbReference type="PANTHER" id="PTHR43880:SF7">
    <property type="entry name" value="ALCOHOL DEHYDROGENASE-LIKE 7"/>
    <property type="match status" value="1"/>
</dbReference>
<keyword evidence="7" id="KW-0560">Oxidoreductase</keyword>
<dbReference type="EMBL" id="JAUESC010000386">
    <property type="protein sequence ID" value="KAK0575803.1"/>
    <property type="molecule type" value="Genomic_DNA"/>
</dbReference>
<feature type="domain" description="Alcohol dehydrogenase-like N-terminal" evidence="13">
    <location>
        <begin position="677"/>
        <end position="808"/>
    </location>
</feature>
<comment type="subunit">
    <text evidence="3">Homodimer.</text>
</comment>
<dbReference type="GO" id="GO:0046294">
    <property type="term" value="P:formaldehyde catabolic process"/>
    <property type="evidence" value="ECO:0007669"/>
    <property type="project" value="TreeGrafter"/>
</dbReference>
<keyword evidence="6 11" id="KW-0862">Zinc</keyword>
<keyword evidence="15" id="KW-1185">Reference proteome</keyword>
<evidence type="ECO:0000256" key="2">
    <source>
        <dbReference type="ARBA" id="ARBA00010902"/>
    </source>
</evidence>
<dbReference type="GO" id="GO:0005829">
    <property type="term" value="C:cytosol"/>
    <property type="evidence" value="ECO:0007669"/>
    <property type="project" value="TreeGrafter"/>
</dbReference>
<dbReference type="Gene3D" id="3.90.180.10">
    <property type="entry name" value="Medium-chain alcohol dehydrogenases, catalytic domain"/>
    <property type="match status" value="3"/>
</dbReference>
<evidence type="ECO:0000256" key="6">
    <source>
        <dbReference type="ARBA" id="ARBA00022833"/>
    </source>
</evidence>
<evidence type="ECO:0000256" key="4">
    <source>
        <dbReference type="ARBA" id="ARBA00013190"/>
    </source>
</evidence>
<evidence type="ECO:0000256" key="5">
    <source>
        <dbReference type="ARBA" id="ARBA00022723"/>
    </source>
</evidence>
<evidence type="ECO:0000256" key="9">
    <source>
        <dbReference type="ARBA" id="ARBA00049164"/>
    </source>
</evidence>
<dbReference type="EC" id="1.1.1.1" evidence="4"/>
<dbReference type="AlphaFoldDB" id="A0AA39VF38"/>
<dbReference type="FunFam" id="3.40.50.720:FF:000003">
    <property type="entry name" value="S-(hydroxymethyl)glutathione dehydrogenase"/>
    <property type="match status" value="3"/>
</dbReference>
<dbReference type="GO" id="GO:0008270">
    <property type="term" value="F:zinc ion binding"/>
    <property type="evidence" value="ECO:0007669"/>
    <property type="project" value="InterPro"/>
</dbReference>
<evidence type="ECO:0000313" key="15">
    <source>
        <dbReference type="Proteomes" id="UP001168877"/>
    </source>
</evidence>
<feature type="domain" description="Alcohol dehydrogenase-like C-terminal" evidence="12">
    <location>
        <begin position="199"/>
        <end position="330"/>
    </location>
</feature>
<dbReference type="SUPFAM" id="SSF51735">
    <property type="entry name" value="NAD(P)-binding Rossmann-fold domains"/>
    <property type="match status" value="3"/>
</dbReference>
<feature type="domain" description="Alcohol dehydrogenase-like N-terminal" evidence="13">
    <location>
        <begin position="26"/>
        <end position="158"/>
    </location>
</feature>
<dbReference type="Gene3D" id="3.40.50.720">
    <property type="entry name" value="NAD(P)-binding Rossmann-like Domain"/>
    <property type="match status" value="3"/>
</dbReference>
<comment type="catalytic activity">
    <reaction evidence="10">
        <text>a primary alcohol + NAD(+) = an aldehyde + NADH + H(+)</text>
        <dbReference type="Rhea" id="RHEA:10736"/>
        <dbReference type="ChEBI" id="CHEBI:15378"/>
        <dbReference type="ChEBI" id="CHEBI:15734"/>
        <dbReference type="ChEBI" id="CHEBI:17478"/>
        <dbReference type="ChEBI" id="CHEBI:57540"/>
        <dbReference type="ChEBI" id="CHEBI:57945"/>
        <dbReference type="EC" id="1.1.1.1"/>
    </reaction>
</comment>
<comment type="catalytic activity">
    <reaction evidence="9">
        <text>a secondary alcohol + NAD(+) = a ketone + NADH + H(+)</text>
        <dbReference type="Rhea" id="RHEA:10740"/>
        <dbReference type="ChEBI" id="CHEBI:15378"/>
        <dbReference type="ChEBI" id="CHEBI:17087"/>
        <dbReference type="ChEBI" id="CHEBI:35681"/>
        <dbReference type="ChEBI" id="CHEBI:57540"/>
        <dbReference type="ChEBI" id="CHEBI:57945"/>
        <dbReference type="EC" id="1.1.1.1"/>
    </reaction>
</comment>
<dbReference type="Proteomes" id="UP001168877">
    <property type="component" value="Unassembled WGS sequence"/>
</dbReference>
<dbReference type="InterPro" id="IPR002328">
    <property type="entry name" value="ADH_Zn_CS"/>
</dbReference>
<proteinExistence type="inferred from homology"/>
<reference evidence="14" key="2">
    <citation type="submission" date="2023-06" db="EMBL/GenBank/DDBJ databases">
        <authorList>
            <person name="Swenson N.G."/>
            <person name="Wegrzyn J.L."/>
            <person name="Mcevoy S.L."/>
        </authorList>
    </citation>
    <scope>NUCLEOTIDE SEQUENCE</scope>
    <source>
        <strain evidence="14">NS2018</strain>
        <tissue evidence="14">Leaf</tissue>
    </source>
</reference>
<keyword evidence="8" id="KW-0520">NAD</keyword>
<evidence type="ECO:0000256" key="8">
    <source>
        <dbReference type="ARBA" id="ARBA00023027"/>
    </source>
</evidence>
<dbReference type="SUPFAM" id="SSF50129">
    <property type="entry name" value="GroES-like"/>
    <property type="match status" value="3"/>
</dbReference>
<accession>A0AA39VF38</accession>